<dbReference type="EMBL" id="JBANQN010000001">
    <property type="protein sequence ID" value="KAK6802800.1"/>
    <property type="molecule type" value="Genomic_DNA"/>
</dbReference>
<comment type="caution">
    <text evidence="2">The sequence shown here is derived from an EMBL/GenBank/DDBJ whole genome shotgun (WGS) entry which is preliminary data.</text>
</comment>
<proteinExistence type="predicted"/>
<organism evidence="2 3">
    <name type="scientific">Solanum bulbocastanum</name>
    <name type="common">Wild potato</name>
    <dbReference type="NCBI Taxonomy" id="147425"/>
    <lineage>
        <taxon>Eukaryota</taxon>
        <taxon>Viridiplantae</taxon>
        <taxon>Streptophyta</taxon>
        <taxon>Embryophyta</taxon>
        <taxon>Tracheophyta</taxon>
        <taxon>Spermatophyta</taxon>
        <taxon>Magnoliopsida</taxon>
        <taxon>eudicotyledons</taxon>
        <taxon>Gunneridae</taxon>
        <taxon>Pentapetalae</taxon>
        <taxon>asterids</taxon>
        <taxon>lamiids</taxon>
        <taxon>Solanales</taxon>
        <taxon>Solanaceae</taxon>
        <taxon>Solanoideae</taxon>
        <taxon>Solaneae</taxon>
        <taxon>Solanum</taxon>
    </lineage>
</organism>
<evidence type="ECO:0000313" key="2">
    <source>
        <dbReference type="EMBL" id="KAK6802800.1"/>
    </source>
</evidence>
<dbReference type="AlphaFoldDB" id="A0AAN8YP75"/>
<name>A0AAN8YP75_SOLBU</name>
<evidence type="ECO:0000313" key="3">
    <source>
        <dbReference type="Proteomes" id="UP001371456"/>
    </source>
</evidence>
<feature type="compositionally biased region" description="Basic and acidic residues" evidence="1">
    <location>
        <begin position="36"/>
        <end position="51"/>
    </location>
</feature>
<feature type="region of interest" description="Disordered" evidence="1">
    <location>
        <begin position="1"/>
        <end position="56"/>
    </location>
</feature>
<keyword evidence="3" id="KW-1185">Reference proteome</keyword>
<dbReference type="Proteomes" id="UP001371456">
    <property type="component" value="Unassembled WGS sequence"/>
</dbReference>
<feature type="region of interest" description="Disordered" evidence="1">
    <location>
        <begin position="68"/>
        <end position="89"/>
    </location>
</feature>
<feature type="compositionally biased region" description="Basic and acidic residues" evidence="1">
    <location>
        <begin position="1"/>
        <end position="28"/>
    </location>
</feature>
<reference evidence="2 3" key="1">
    <citation type="submission" date="2024-02" db="EMBL/GenBank/DDBJ databases">
        <title>de novo genome assembly of Solanum bulbocastanum strain 11H21.</title>
        <authorList>
            <person name="Hosaka A.J."/>
        </authorList>
    </citation>
    <scope>NUCLEOTIDE SEQUENCE [LARGE SCALE GENOMIC DNA]</scope>
    <source>
        <tissue evidence="2">Young leaves</tissue>
    </source>
</reference>
<sequence length="153" mass="16959">MNSKHREDDQQPKYEDTLKNHQEMKDISELQSSDANIHHTAETTEHKKDDASGQMHQHFFEGTMNEDASDKVQHNTNRSVPDPVTFDTSDATISGAISSEAREAMDTLIADLERLPIAAKLISMVNPQGLTVSQSFLSDSQLPTDIPITAIVV</sequence>
<accession>A0AAN8YP75</accession>
<evidence type="ECO:0000256" key="1">
    <source>
        <dbReference type="SAM" id="MobiDB-lite"/>
    </source>
</evidence>
<protein>
    <submittedName>
        <fullName evidence="2">Uncharacterized protein</fullName>
    </submittedName>
</protein>
<gene>
    <name evidence="2" type="ORF">RDI58_000583</name>
</gene>